<organism evidence="9 10">
    <name type="scientific">Amycolatopsis antarctica</name>
    <dbReference type="NCBI Taxonomy" id="1854586"/>
    <lineage>
        <taxon>Bacteria</taxon>
        <taxon>Bacillati</taxon>
        <taxon>Actinomycetota</taxon>
        <taxon>Actinomycetes</taxon>
        <taxon>Pseudonocardiales</taxon>
        <taxon>Pseudonocardiaceae</taxon>
        <taxon>Amycolatopsis</taxon>
    </lineage>
</organism>
<dbReference type="InParanoid" id="A0A263D4M6"/>
<sequence>MTTHPVALVLLAVAVLALPPGASAARRLAAIVQSGPSRPPGVLRPRLTGPAGCAVLAAAVTLAVAGVPAGLLAAPPAGATVYWLIRRARRRRIEAPGPIRAMRLAAGWDLLAACLHSGMPVPLAVRAVADGARDPAVASLRATADLLALGADPAEAWAPARDSPVTAELARAACRTARSGTALAEVATALAVRVRSTTDDAAEAAAQRAGVLITGPLGLCFLPAFLCLGVIPVVLGLAGRLTVLS</sequence>
<dbReference type="PANTHER" id="PTHR35007">
    <property type="entry name" value="INTEGRAL MEMBRANE PROTEIN-RELATED"/>
    <property type="match status" value="1"/>
</dbReference>
<evidence type="ECO:0000256" key="3">
    <source>
        <dbReference type="ARBA" id="ARBA00022692"/>
    </source>
</evidence>
<reference evidence="9 10" key="1">
    <citation type="submission" date="2017-07" db="EMBL/GenBank/DDBJ databases">
        <title>Amycolatopsis antarcticus sp. nov., isolated from the surface of an Antarcticus brown macroalga.</title>
        <authorList>
            <person name="Wang J."/>
            <person name="Leiva S."/>
            <person name="Huang J."/>
            <person name="Huang Y."/>
        </authorList>
    </citation>
    <scope>NUCLEOTIDE SEQUENCE [LARGE SCALE GENOMIC DNA]</scope>
    <source>
        <strain evidence="9 10">AU-G6</strain>
    </source>
</reference>
<keyword evidence="10" id="KW-1185">Reference proteome</keyword>
<keyword evidence="3 6" id="KW-0812">Transmembrane</keyword>
<feature type="chain" id="PRO_5012311618" evidence="7">
    <location>
        <begin position="25"/>
        <end position="245"/>
    </location>
</feature>
<keyword evidence="4 6" id="KW-1133">Transmembrane helix</keyword>
<keyword evidence="7" id="KW-0732">Signal</keyword>
<keyword evidence="5 6" id="KW-0472">Membrane</keyword>
<evidence type="ECO:0000256" key="4">
    <source>
        <dbReference type="ARBA" id="ARBA00022989"/>
    </source>
</evidence>
<dbReference type="AlphaFoldDB" id="A0A263D4M6"/>
<comment type="subcellular location">
    <subcellularLocation>
        <location evidence="1">Cell membrane</location>
        <topology evidence="1">Multi-pass membrane protein</topology>
    </subcellularLocation>
</comment>
<evidence type="ECO:0000313" key="9">
    <source>
        <dbReference type="EMBL" id="OZM73403.1"/>
    </source>
</evidence>
<gene>
    <name evidence="9" type="ORF">CFN78_11245</name>
</gene>
<evidence type="ECO:0000259" key="8">
    <source>
        <dbReference type="Pfam" id="PF00482"/>
    </source>
</evidence>
<dbReference type="Pfam" id="PF00482">
    <property type="entry name" value="T2SSF"/>
    <property type="match status" value="1"/>
</dbReference>
<keyword evidence="2" id="KW-1003">Cell membrane</keyword>
<accession>A0A263D4M6</accession>
<feature type="signal peptide" evidence="7">
    <location>
        <begin position="1"/>
        <end position="24"/>
    </location>
</feature>
<proteinExistence type="predicted"/>
<protein>
    <submittedName>
        <fullName evidence="9">Type II secretion system protein</fullName>
    </submittedName>
</protein>
<feature type="transmembrane region" description="Helical" evidence="6">
    <location>
        <begin position="217"/>
        <end position="238"/>
    </location>
</feature>
<feature type="domain" description="Type II secretion system protein GspF" evidence="8">
    <location>
        <begin position="110"/>
        <end position="228"/>
    </location>
</feature>
<feature type="transmembrane region" description="Helical" evidence="6">
    <location>
        <begin position="54"/>
        <end position="85"/>
    </location>
</feature>
<evidence type="ECO:0000256" key="5">
    <source>
        <dbReference type="ARBA" id="ARBA00023136"/>
    </source>
</evidence>
<name>A0A263D4M6_9PSEU</name>
<dbReference type="GO" id="GO:0005886">
    <property type="term" value="C:plasma membrane"/>
    <property type="evidence" value="ECO:0007669"/>
    <property type="project" value="UniProtKB-SubCell"/>
</dbReference>
<evidence type="ECO:0000256" key="2">
    <source>
        <dbReference type="ARBA" id="ARBA00022475"/>
    </source>
</evidence>
<dbReference type="RefSeq" id="WP_094862658.1">
    <property type="nucleotide sequence ID" value="NZ_NKYE01000005.1"/>
</dbReference>
<comment type="caution">
    <text evidence="9">The sequence shown here is derived from an EMBL/GenBank/DDBJ whole genome shotgun (WGS) entry which is preliminary data.</text>
</comment>
<dbReference type="PANTHER" id="PTHR35007:SF3">
    <property type="entry name" value="POSSIBLE CONSERVED ALANINE RICH MEMBRANE PROTEIN"/>
    <property type="match status" value="1"/>
</dbReference>
<evidence type="ECO:0000256" key="1">
    <source>
        <dbReference type="ARBA" id="ARBA00004651"/>
    </source>
</evidence>
<evidence type="ECO:0000256" key="6">
    <source>
        <dbReference type="SAM" id="Phobius"/>
    </source>
</evidence>
<dbReference type="EMBL" id="NKYE01000005">
    <property type="protein sequence ID" value="OZM73403.1"/>
    <property type="molecule type" value="Genomic_DNA"/>
</dbReference>
<dbReference type="Proteomes" id="UP000242444">
    <property type="component" value="Unassembled WGS sequence"/>
</dbReference>
<dbReference type="InterPro" id="IPR018076">
    <property type="entry name" value="T2SS_GspF_dom"/>
</dbReference>
<evidence type="ECO:0000313" key="10">
    <source>
        <dbReference type="Proteomes" id="UP000242444"/>
    </source>
</evidence>
<dbReference type="OrthoDB" id="3267562at2"/>
<evidence type="ECO:0000256" key="7">
    <source>
        <dbReference type="SAM" id="SignalP"/>
    </source>
</evidence>